<feature type="domain" description="Tryptophan synthase beta chain-like PALP" evidence="4">
    <location>
        <begin position="20"/>
        <end position="308"/>
    </location>
</feature>
<dbReference type="GO" id="GO:0004794">
    <property type="term" value="F:threonine deaminase activity"/>
    <property type="evidence" value="ECO:0007669"/>
    <property type="project" value="UniProtKB-EC"/>
</dbReference>
<dbReference type="Proteomes" id="UP000779507">
    <property type="component" value="Unassembled WGS sequence"/>
</dbReference>
<evidence type="ECO:0000256" key="3">
    <source>
        <dbReference type="ARBA" id="ARBA00023239"/>
    </source>
</evidence>
<evidence type="ECO:0000256" key="1">
    <source>
        <dbReference type="ARBA" id="ARBA00001933"/>
    </source>
</evidence>
<dbReference type="InterPro" id="IPR050147">
    <property type="entry name" value="Ser/Thr_Dehydratase"/>
</dbReference>
<evidence type="ECO:0000256" key="2">
    <source>
        <dbReference type="ARBA" id="ARBA00022898"/>
    </source>
</evidence>
<reference evidence="5 6" key="1">
    <citation type="submission" date="2020-05" db="EMBL/GenBank/DDBJ databases">
        <title>Genomic Encyclopedia of Type Strains, Phase IV (KMG-V): Genome sequencing to study the core and pangenomes of soil and plant-associated prokaryotes.</title>
        <authorList>
            <person name="Whitman W."/>
        </authorList>
    </citation>
    <scope>NUCLEOTIDE SEQUENCE [LARGE SCALE GENOMIC DNA]</scope>
    <source>
        <strain evidence="5 6">9A</strain>
    </source>
</reference>
<dbReference type="PANTHER" id="PTHR48078:SF7">
    <property type="entry name" value="BLL6502 PROTEIN"/>
    <property type="match status" value="1"/>
</dbReference>
<keyword evidence="6" id="KW-1185">Reference proteome</keyword>
<dbReference type="InterPro" id="IPR001926">
    <property type="entry name" value="TrpB-like_PALP"/>
</dbReference>
<dbReference type="RefSeq" id="WP_173808774.1">
    <property type="nucleotide sequence ID" value="NZ_JABSNP010000003.1"/>
</dbReference>
<comment type="cofactor">
    <cofactor evidence="1">
        <name>pyridoxal 5'-phosphate</name>
        <dbReference type="ChEBI" id="CHEBI:597326"/>
    </cofactor>
</comment>
<dbReference type="SUPFAM" id="SSF53686">
    <property type="entry name" value="Tryptophan synthase beta subunit-like PLP-dependent enzymes"/>
    <property type="match status" value="1"/>
</dbReference>
<protein>
    <submittedName>
        <fullName evidence="5">Threonine dehydratase</fullName>
        <ecNumber evidence="5">4.3.1.19</ecNumber>
    </submittedName>
</protein>
<evidence type="ECO:0000259" key="4">
    <source>
        <dbReference type="Pfam" id="PF00291"/>
    </source>
</evidence>
<comment type="caution">
    <text evidence="5">The sequence shown here is derived from an EMBL/GenBank/DDBJ whole genome shotgun (WGS) entry which is preliminary data.</text>
</comment>
<evidence type="ECO:0000313" key="6">
    <source>
        <dbReference type="Proteomes" id="UP000779507"/>
    </source>
</evidence>
<proteinExistence type="predicted"/>
<evidence type="ECO:0000313" key="5">
    <source>
        <dbReference type="EMBL" id="NRT18005.1"/>
    </source>
</evidence>
<sequence>MVSLAELEAAARIVYATMPPTPQIRWPLLSARAGCEVWVKHENHTPTGAFKVRGSLVYLHELRARQPAVPGVITATRGNHGQGIALAAGRLGLRAVVVVPHGNSPEKNAAMRGFGAEVRAFGRDFDEARAHAEEVAAAEGLAFVPSFAPALVAGVGTYALELLRAVPDLHTVYVPIGLGSGICGVVGARDALGLATRVVGVVHENYPAYALSVAAGRVVSTAPPPGPPTIADGLTVRVPAAAALAVIRAGAERIVAVSEAEVAAAVRHYCSDTHNMAEGAGAAPLAALLQAPEQAAVRGQKVALILCGANIDRDVYQQILAG</sequence>
<accession>A0ABX2FNJ3</accession>
<gene>
    <name evidence="5" type="ORF">HNP98_000816</name>
</gene>
<dbReference type="Gene3D" id="3.40.50.1100">
    <property type="match status" value="2"/>
</dbReference>
<dbReference type="EMBL" id="JABSNP010000003">
    <property type="protein sequence ID" value="NRT18005.1"/>
    <property type="molecule type" value="Genomic_DNA"/>
</dbReference>
<dbReference type="InterPro" id="IPR036052">
    <property type="entry name" value="TrpB-like_PALP_sf"/>
</dbReference>
<dbReference type="NCBIfam" id="NF004771">
    <property type="entry name" value="PRK06110.1"/>
    <property type="match status" value="1"/>
</dbReference>
<dbReference type="EC" id="4.3.1.19" evidence="5"/>
<dbReference type="PANTHER" id="PTHR48078">
    <property type="entry name" value="THREONINE DEHYDRATASE, MITOCHONDRIAL-RELATED"/>
    <property type="match status" value="1"/>
</dbReference>
<keyword evidence="3 5" id="KW-0456">Lyase</keyword>
<organism evidence="5 6">
    <name type="scientific">Hymenobacter caeli</name>
    <dbReference type="NCBI Taxonomy" id="2735894"/>
    <lineage>
        <taxon>Bacteria</taxon>
        <taxon>Pseudomonadati</taxon>
        <taxon>Bacteroidota</taxon>
        <taxon>Cytophagia</taxon>
        <taxon>Cytophagales</taxon>
        <taxon>Hymenobacteraceae</taxon>
        <taxon>Hymenobacter</taxon>
    </lineage>
</organism>
<dbReference type="Pfam" id="PF00291">
    <property type="entry name" value="PALP"/>
    <property type="match status" value="1"/>
</dbReference>
<keyword evidence="2" id="KW-0663">Pyridoxal phosphate</keyword>
<name>A0ABX2FNJ3_9BACT</name>